<name>A0A9J5XQZ4_SOLCO</name>
<evidence type="ECO:0000313" key="1">
    <source>
        <dbReference type="EMBL" id="KAG5590210.1"/>
    </source>
</evidence>
<gene>
    <name evidence="1" type="ORF">H5410_040724</name>
</gene>
<dbReference type="EMBL" id="JACXVP010000008">
    <property type="protein sequence ID" value="KAG5590210.1"/>
    <property type="molecule type" value="Genomic_DNA"/>
</dbReference>
<dbReference type="AlphaFoldDB" id="A0A9J5XQZ4"/>
<reference evidence="1 2" key="1">
    <citation type="submission" date="2020-09" db="EMBL/GenBank/DDBJ databases">
        <title>De no assembly of potato wild relative species, Solanum commersonii.</title>
        <authorList>
            <person name="Cho K."/>
        </authorList>
    </citation>
    <scope>NUCLEOTIDE SEQUENCE [LARGE SCALE GENOMIC DNA]</scope>
    <source>
        <strain evidence="1">LZ3.2</strain>
        <tissue evidence="1">Leaf</tissue>
    </source>
</reference>
<dbReference type="Proteomes" id="UP000824120">
    <property type="component" value="Chromosome 8"/>
</dbReference>
<evidence type="ECO:0000313" key="2">
    <source>
        <dbReference type="Proteomes" id="UP000824120"/>
    </source>
</evidence>
<protein>
    <submittedName>
        <fullName evidence="1">Uncharacterized protein</fullName>
    </submittedName>
</protein>
<proteinExistence type="predicted"/>
<organism evidence="1 2">
    <name type="scientific">Solanum commersonii</name>
    <name type="common">Commerson's wild potato</name>
    <name type="synonym">Commerson's nightshade</name>
    <dbReference type="NCBI Taxonomy" id="4109"/>
    <lineage>
        <taxon>Eukaryota</taxon>
        <taxon>Viridiplantae</taxon>
        <taxon>Streptophyta</taxon>
        <taxon>Embryophyta</taxon>
        <taxon>Tracheophyta</taxon>
        <taxon>Spermatophyta</taxon>
        <taxon>Magnoliopsida</taxon>
        <taxon>eudicotyledons</taxon>
        <taxon>Gunneridae</taxon>
        <taxon>Pentapetalae</taxon>
        <taxon>asterids</taxon>
        <taxon>lamiids</taxon>
        <taxon>Solanales</taxon>
        <taxon>Solanaceae</taxon>
        <taxon>Solanoideae</taxon>
        <taxon>Solaneae</taxon>
        <taxon>Solanum</taxon>
    </lineage>
</organism>
<comment type="caution">
    <text evidence="1">The sequence shown here is derived from an EMBL/GenBank/DDBJ whole genome shotgun (WGS) entry which is preliminary data.</text>
</comment>
<keyword evidence="2" id="KW-1185">Reference proteome</keyword>
<accession>A0A9J5XQZ4</accession>
<sequence length="162" mass="18911">MVIDAILVMSEDLNINTITYDNVIELLKVVSDNDLREKFIHLAASNNASTSFSKNKEKQKNNFEFEYFVPYSLSEIKNRLHKQTIHTRDSSFDDIKNEIENLKSEIKSLKQNQMICDHCLTQIEVINNKGKNIVEENTLAKPFNIDPKHRHVFRNDANCYYS</sequence>